<reference evidence="1 2" key="1">
    <citation type="submission" date="2020-09" db="EMBL/GenBank/DDBJ databases">
        <authorList>
            <person name="Moe H.M.M."/>
            <person name="Stoker T."/>
            <person name="Evans S."/>
            <person name="Hymas C."/>
            <person name="Flor S."/>
            <person name="Gleave A."/>
            <person name="Carr E."/>
            <person name="Breakwell D.P."/>
            <person name="Grose J.H."/>
        </authorList>
    </citation>
    <scope>NUCLEOTIDE SEQUENCE [LARGE SCALE GENOMIC DNA]</scope>
</reference>
<organism evidence="1 2">
    <name type="scientific">Serratia phage vB_SmaM_Hera</name>
    <dbReference type="NCBI Taxonomy" id="2777369"/>
    <lineage>
        <taxon>Viruses</taxon>
        <taxon>Duplodnaviria</taxon>
        <taxon>Heunggongvirae</taxon>
        <taxon>Uroviricota</taxon>
        <taxon>Caudoviricetes</taxon>
        <taxon>Lindbergviridae</taxon>
        <taxon>Myosmarvirus</taxon>
        <taxon>Myosmarvirus MTx</taxon>
    </lineage>
</organism>
<name>A0A7T3N965_9CAUD</name>
<dbReference type="Proteomes" id="UP000595300">
    <property type="component" value="Genome"/>
</dbReference>
<proteinExistence type="predicted"/>
<dbReference type="EMBL" id="MW021759">
    <property type="protein sequence ID" value="QPX74668.1"/>
    <property type="molecule type" value="Genomic_DNA"/>
</dbReference>
<protein>
    <submittedName>
        <fullName evidence="1">Uncharacterized protein</fullName>
    </submittedName>
</protein>
<evidence type="ECO:0000313" key="1">
    <source>
        <dbReference type="EMBL" id="QPX74668.1"/>
    </source>
</evidence>
<accession>A0A7T3N965</accession>
<evidence type="ECO:0000313" key="2">
    <source>
        <dbReference type="Proteomes" id="UP000595300"/>
    </source>
</evidence>
<sequence length="69" mass="7716">MRPLRKSSHNHFSINLIADHNSAQQQNSAIPNITKEHDTLSAQRAKSNGLSKPNIISLLTKYPQNLLNV</sequence>